<dbReference type="InterPro" id="IPR035654">
    <property type="entry name" value="LepA_IV"/>
</dbReference>
<dbReference type="Gene3D" id="3.30.70.240">
    <property type="match status" value="1"/>
</dbReference>
<dbReference type="GO" id="GO:0003924">
    <property type="term" value="F:GTPase activity"/>
    <property type="evidence" value="ECO:0007669"/>
    <property type="project" value="UniProtKB-UniRule"/>
</dbReference>
<dbReference type="NCBIfam" id="TIGR01393">
    <property type="entry name" value="lepA"/>
    <property type="match status" value="1"/>
</dbReference>
<dbReference type="CDD" id="cd16260">
    <property type="entry name" value="EF4_III"/>
    <property type="match status" value="1"/>
</dbReference>
<dbReference type="SUPFAM" id="SSF54980">
    <property type="entry name" value="EF-G C-terminal domain-like"/>
    <property type="match status" value="2"/>
</dbReference>
<evidence type="ECO:0000259" key="13">
    <source>
        <dbReference type="PROSITE" id="PS51722"/>
    </source>
</evidence>
<evidence type="ECO:0000313" key="14">
    <source>
        <dbReference type="EMBL" id="AUJ76931.1"/>
    </source>
</evidence>
<proteinExistence type="inferred from homology"/>
<feature type="binding site" evidence="12">
    <location>
        <begin position="141"/>
        <end position="144"/>
    </location>
    <ligand>
        <name>GTP</name>
        <dbReference type="ChEBI" id="CHEBI:37565"/>
    </ligand>
</feature>
<dbReference type="GO" id="GO:0045727">
    <property type="term" value="P:positive regulation of translation"/>
    <property type="evidence" value="ECO:0007669"/>
    <property type="project" value="UniProtKB-UniRule"/>
</dbReference>
<keyword evidence="7 12" id="KW-0472">Membrane</keyword>
<evidence type="ECO:0000256" key="3">
    <source>
        <dbReference type="ARBA" id="ARBA00022741"/>
    </source>
</evidence>
<dbReference type="PANTHER" id="PTHR43512:SF4">
    <property type="entry name" value="TRANSLATION FACTOR GUF1 HOMOLOG, CHLOROPLASTIC"/>
    <property type="match status" value="1"/>
</dbReference>
<dbReference type="CDD" id="cd01890">
    <property type="entry name" value="LepA"/>
    <property type="match status" value="1"/>
</dbReference>
<dbReference type="HAMAP" id="MF_00071">
    <property type="entry name" value="LepA"/>
    <property type="match status" value="1"/>
</dbReference>
<dbReference type="Gene3D" id="3.40.50.300">
    <property type="entry name" value="P-loop containing nucleotide triphosphate hydrolases"/>
    <property type="match status" value="1"/>
</dbReference>
<dbReference type="Gene3D" id="2.40.30.10">
    <property type="entry name" value="Translation factors"/>
    <property type="match status" value="1"/>
</dbReference>
<dbReference type="InterPro" id="IPR005225">
    <property type="entry name" value="Small_GTP-bd"/>
</dbReference>
<dbReference type="InterPro" id="IPR006297">
    <property type="entry name" value="EF-4"/>
</dbReference>
<evidence type="ECO:0000256" key="9">
    <source>
        <dbReference type="ARBA" id="ARBA00057626"/>
    </source>
</evidence>
<dbReference type="InterPro" id="IPR035647">
    <property type="entry name" value="EFG_III/V"/>
</dbReference>
<dbReference type="InterPro" id="IPR000640">
    <property type="entry name" value="EFG_V-like"/>
</dbReference>
<comment type="subcellular location">
    <subcellularLocation>
        <location evidence="12">Cell membrane</location>
        <topology evidence="12">Peripheral membrane protein</topology>
        <orientation evidence="12">Cytoplasmic side</orientation>
    </subcellularLocation>
</comment>
<evidence type="ECO:0000256" key="10">
    <source>
        <dbReference type="ARBA" id="ARBA00061052"/>
    </source>
</evidence>
<feature type="domain" description="Tr-type G" evidence="13">
    <location>
        <begin position="12"/>
        <end position="194"/>
    </location>
</feature>
<dbReference type="FunFam" id="2.40.30.10:FF:000015">
    <property type="entry name" value="Translation factor GUF1, mitochondrial"/>
    <property type="match status" value="1"/>
</dbReference>
<evidence type="ECO:0000256" key="6">
    <source>
        <dbReference type="ARBA" id="ARBA00023134"/>
    </source>
</evidence>
<dbReference type="Pfam" id="PF06421">
    <property type="entry name" value="LepA_C"/>
    <property type="match status" value="1"/>
</dbReference>
<evidence type="ECO:0000256" key="2">
    <source>
        <dbReference type="ARBA" id="ARBA00022475"/>
    </source>
</evidence>
<dbReference type="Gene3D" id="3.30.70.2570">
    <property type="entry name" value="Elongation factor 4, C-terminal domain"/>
    <property type="match status" value="1"/>
</dbReference>
<evidence type="ECO:0000313" key="15">
    <source>
        <dbReference type="Proteomes" id="UP000234366"/>
    </source>
</evidence>
<dbReference type="FunFam" id="3.40.50.300:FF:000078">
    <property type="entry name" value="Elongation factor 4"/>
    <property type="match status" value="1"/>
</dbReference>
<dbReference type="KEGG" id="bsia:CWD84_09045"/>
<dbReference type="CDD" id="cd03699">
    <property type="entry name" value="EF4_II"/>
    <property type="match status" value="1"/>
</dbReference>
<dbReference type="Pfam" id="PF00009">
    <property type="entry name" value="GTP_EFTU"/>
    <property type="match status" value="1"/>
</dbReference>
<feature type="binding site" evidence="12">
    <location>
        <begin position="24"/>
        <end position="29"/>
    </location>
    <ligand>
        <name>GTP</name>
        <dbReference type="ChEBI" id="CHEBI:37565"/>
    </ligand>
</feature>
<dbReference type="FunFam" id="3.30.70.870:FF:000004">
    <property type="entry name" value="Translation factor GUF1, mitochondrial"/>
    <property type="match status" value="1"/>
</dbReference>
<dbReference type="RefSeq" id="WP_047475598.1">
    <property type="nucleotide sequence ID" value="NZ_CP025001.1"/>
</dbReference>
<dbReference type="InterPro" id="IPR004161">
    <property type="entry name" value="EFTu-like_2"/>
</dbReference>
<keyword evidence="15" id="KW-1185">Reference proteome</keyword>
<dbReference type="NCBIfam" id="TIGR00231">
    <property type="entry name" value="small_GTP"/>
    <property type="match status" value="1"/>
</dbReference>
<dbReference type="SUPFAM" id="SSF50447">
    <property type="entry name" value="Translation proteins"/>
    <property type="match status" value="1"/>
</dbReference>
<dbReference type="GO" id="GO:0043022">
    <property type="term" value="F:ribosome binding"/>
    <property type="evidence" value="ECO:0007669"/>
    <property type="project" value="UniProtKB-UniRule"/>
</dbReference>
<accession>A0AAI8MZV5</accession>
<dbReference type="PRINTS" id="PR00315">
    <property type="entry name" value="ELONGATNFCT"/>
</dbReference>
<dbReference type="InterPro" id="IPR000795">
    <property type="entry name" value="T_Tr_GTP-bd_dom"/>
</dbReference>
<keyword evidence="14" id="KW-0251">Elongation factor</keyword>
<dbReference type="InterPro" id="IPR031157">
    <property type="entry name" value="G_TR_CS"/>
</dbReference>
<evidence type="ECO:0000256" key="12">
    <source>
        <dbReference type="HAMAP-Rule" id="MF_00071"/>
    </source>
</evidence>
<dbReference type="PROSITE" id="PS00301">
    <property type="entry name" value="G_TR_1"/>
    <property type="match status" value="1"/>
</dbReference>
<dbReference type="Gene3D" id="3.30.70.870">
    <property type="entry name" value="Elongation Factor G (Translational Gtpase), domain 3"/>
    <property type="match status" value="1"/>
</dbReference>
<comment type="similarity">
    <text evidence="10">Belongs to the GTP-binding elongation factor family. LepA subfamily.</text>
</comment>
<dbReference type="GO" id="GO:0005886">
    <property type="term" value="C:plasma membrane"/>
    <property type="evidence" value="ECO:0007669"/>
    <property type="project" value="UniProtKB-SubCell"/>
</dbReference>
<evidence type="ECO:0000256" key="4">
    <source>
        <dbReference type="ARBA" id="ARBA00022801"/>
    </source>
</evidence>
<name>A0AAI8MZV5_9BACI</name>
<keyword evidence="2 12" id="KW-1003">Cell membrane</keyword>
<evidence type="ECO:0000256" key="5">
    <source>
        <dbReference type="ARBA" id="ARBA00022917"/>
    </source>
</evidence>
<dbReference type="AlphaFoldDB" id="A0AAI8MZV5"/>
<dbReference type="EC" id="3.6.5.n1" evidence="11 12"/>
<protein>
    <recommendedName>
        <fullName evidence="11 12">Elongation factor 4</fullName>
        <shortName evidence="12">EF-4</shortName>
        <ecNumber evidence="11 12">3.6.5.n1</ecNumber>
    </recommendedName>
    <alternativeName>
        <fullName evidence="12">Ribosomal back-translocase LepA</fullName>
    </alternativeName>
</protein>
<organism evidence="14 15">
    <name type="scientific">Bacillus siamensis</name>
    <dbReference type="NCBI Taxonomy" id="659243"/>
    <lineage>
        <taxon>Bacteria</taxon>
        <taxon>Bacillati</taxon>
        <taxon>Bacillota</taxon>
        <taxon>Bacilli</taxon>
        <taxon>Bacillales</taxon>
        <taxon>Bacillaceae</taxon>
        <taxon>Bacillus</taxon>
        <taxon>Bacillus amyloliquefaciens group</taxon>
    </lineage>
</organism>
<gene>
    <name evidence="12" type="primary">lepA</name>
    <name evidence="14" type="ORF">CWD84_09045</name>
</gene>
<dbReference type="FunFam" id="3.30.70.2570:FF:000001">
    <property type="entry name" value="Translation factor GUF1, mitochondrial"/>
    <property type="match status" value="1"/>
</dbReference>
<evidence type="ECO:0000256" key="11">
    <source>
        <dbReference type="ARBA" id="ARBA00066744"/>
    </source>
</evidence>
<comment type="catalytic activity">
    <reaction evidence="8 12">
        <text>GTP + H2O = GDP + phosphate + H(+)</text>
        <dbReference type="Rhea" id="RHEA:19669"/>
        <dbReference type="ChEBI" id="CHEBI:15377"/>
        <dbReference type="ChEBI" id="CHEBI:15378"/>
        <dbReference type="ChEBI" id="CHEBI:37565"/>
        <dbReference type="ChEBI" id="CHEBI:43474"/>
        <dbReference type="ChEBI" id="CHEBI:58189"/>
        <dbReference type="EC" id="3.6.5.n1"/>
    </reaction>
</comment>
<evidence type="ECO:0000256" key="8">
    <source>
        <dbReference type="ARBA" id="ARBA00050293"/>
    </source>
</evidence>
<reference evidence="14 15" key="1">
    <citation type="submission" date="2017-11" db="EMBL/GenBank/DDBJ databases">
        <title>Genome sequence and genome mining of multiple bioactive secondary metabolites from a deep sea-derived Bacillus siamensis SCSIO 05746.</title>
        <authorList>
            <person name="Pan H.-Q."/>
            <person name="Ju J.-H."/>
        </authorList>
    </citation>
    <scope>NUCLEOTIDE SEQUENCE [LARGE SCALE GENOMIC DNA]</scope>
    <source>
        <strain evidence="14 15">SCSIO 05746</strain>
    </source>
</reference>
<dbReference type="EMBL" id="CP025001">
    <property type="protein sequence ID" value="AUJ76931.1"/>
    <property type="molecule type" value="Genomic_DNA"/>
</dbReference>
<dbReference type="GO" id="GO:0005525">
    <property type="term" value="F:GTP binding"/>
    <property type="evidence" value="ECO:0007669"/>
    <property type="project" value="UniProtKB-UniRule"/>
</dbReference>
<keyword evidence="6 12" id="KW-0342">GTP-binding</keyword>
<dbReference type="PANTHER" id="PTHR43512">
    <property type="entry name" value="TRANSLATION FACTOR GUF1-RELATED"/>
    <property type="match status" value="1"/>
</dbReference>
<comment type="similarity">
    <text evidence="1 12">Belongs to the TRAFAC class translation factor GTPase superfamily. Classic translation factor GTPase family. LepA subfamily.</text>
</comment>
<keyword evidence="4 12" id="KW-0378">Hydrolase</keyword>
<comment type="function">
    <text evidence="9 12">Required for accurate and efficient protein synthesis under certain stress conditions. May act as a fidelity factor of the translation reaction, by catalyzing a one-codon backward translocation of tRNAs on improperly translocated ribosomes. Back-translocation proceeds from a post-translocation (POST) complex to a pre-translocation (PRE) complex, thus giving elongation factor G a second chance to translocate the tRNAs correctly. Binds to ribosomes in a GTP-dependent manner.</text>
</comment>
<keyword evidence="5 12" id="KW-0648">Protein biosynthesis</keyword>
<sequence length="611" mass="68437">MTDKEKRLERQSRIRNFSIIAHIDHGKSTLADRILEKTSAITQREMKEQLLDSMDLERERGITIKLNSVQLKYKAKDGEEYIFHLIDTPGHVDFTYEVSRSLAACEGAILVVDAAQGIEAQTLANVYLALDNDLEILPVINKIDLPSAEPERVRQEVEDVIGLDASDAVLASAKAGIGIEDILEQIVEKVPAPAGDPEAPLKALIFDSLYDAYRGVVAYIRVVEGTVKPGQKIKMMATGKEFEVIEVGVFTPKAQPADELTVGDVGYLTAAIKNVGDTRVGDTITSAVKPAAEALPGYRKLNPMVYCGLYPIDTAKYNDLREALEKLELNDSSLQYEAETSQALGFGFRCGFLGMLHMEIIQERIEREFKIDLITTAPSVIYDVYMTDGEKIVVDNPSNMPDPQKIERVEEPYVKATMMVPNDYVGAVMELCQGKRGNFIDMQYLDANRVSIVYEMPLAEIVYEFFDQLKSSTKGYASFDYELIGYKPSKLVKMDIMLNAEKIDALSFIVHRDYAYERGKVIVEKLKELIPRQQFEVPVQAAIGQKIVARSTIKAMRKNVLAKCYGGDISRKRKLLEKQKEGKRRMKQVGSVEVPQEAFMAVLKMDDSPKK</sequence>
<dbReference type="SUPFAM" id="SSF52540">
    <property type="entry name" value="P-loop containing nucleoside triphosphate hydrolases"/>
    <property type="match status" value="1"/>
</dbReference>
<evidence type="ECO:0000256" key="7">
    <source>
        <dbReference type="ARBA" id="ARBA00023136"/>
    </source>
</evidence>
<dbReference type="Pfam" id="PF03144">
    <property type="entry name" value="GTP_EFTU_D2"/>
    <property type="match status" value="1"/>
</dbReference>
<dbReference type="PROSITE" id="PS51722">
    <property type="entry name" value="G_TR_2"/>
    <property type="match status" value="1"/>
</dbReference>
<dbReference type="InterPro" id="IPR013842">
    <property type="entry name" value="LepA_CTD"/>
</dbReference>
<dbReference type="SMART" id="SM00838">
    <property type="entry name" value="EFG_C"/>
    <property type="match status" value="1"/>
</dbReference>
<dbReference type="FunFam" id="3.30.70.240:FF:000007">
    <property type="entry name" value="Translation factor GUF1, mitochondrial"/>
    <property type="match status" value="1"/>
</dbReference>
<dbReference type="InterPro" id="IPR009000">
    <property type="entry name" value="Transl_B-barrel_sf"/>
</dbReference>
<dbReference type="Proteomes" id="UP000234366">
    <property type="component" value="Chromosome"/>
</dbReference>
<dbReference type="InterPro" id="IPR038363">
    <property type="entry name" value="LepA_C_sf"/>
</dbReference>
<dbReference type="InterPro" id="IPR027417">
    <property type="entry name" value="P-loop_NTPase"/>
</dbReference>
<dbReference type="Pfam" id="PF00679">
    <property type="entry name" value="EFG_C"/>
    <property type="match status" value="1"/>
</dbReference>
<dbReference type="GO" id="GO:0003746">
    <property type="term" value="F:translation elongation factor activity"/>
    <property type="evidence" value="ECO:0007669"/>
    <property type="project" value="UniProtKB-UniRule"/>
</dbReference>
<evidence type="ECO:0000256" key="1">
    <source>
        <dbReference type="ARBA" id="ARBA00005454"/>
    </source>
</evidence>
<keyword evidence="3 12" id="KW-0547">Nucleotide-binding</keyword>
<dbReference type="CDD" id="cd03709">
    <property type="entry name" value="lepA_C"/>
    <property type="match status" value="1"/>
</dbReference>